<evidence type="ECO:0000313" key="3">
    <source>
        <dbReference type="Proteomes" id="UP000237846"/>
    </source>
</evidence>
<dbReference type="Pfam" id="PF01547">
    <property type="entry name" value="SBP_bac_1"/>
    <property type="match status" value="1"/>
</dbReference>
<gene>
    <name evidence="2" type="ORF">CLV72_101832</name>
</gene>
<dbReference type="Gene3D" id="3.40.190.10">
    <property type="entry name" value="Periplasmic binding protein-like II"/>
    <property type="match status" value="1"/>
</dbReference>
<dbReference type="RefSeq" id="WP_106239417.1">
    <property type="nucleotide sequence ID" value="NZ_PVZC01000001.1"/>
</dbReference>
<dbReference type="SUPFAM" id="SSF53850">
    <property type="entry name" value="Periplasmic binding protein-like II"/>
    <property type="match status" value="1"/>
</dbReference>
<comment type="caution">
    <text evidence="2">The sequence shown here is derived from an EMBL/GenBank/DDBJ whole genome shotgun (WGS) entry which is preliminary data.</text>
</comment>
<feature type="chain" id="PRO_5015548668" evidence="1">
    <location>
        <begin position="27"/>
        <end position="459"/>
    </location>
</feature>
<feature type="signal peptide" evidence="1">
    <location>
        <begin position="1"/>
        <end position="26"/>
    </location>
</feature>
<dbReference type="Proteomes" id="UP000237846">
    <property type="component" value="Unassembled WGS sequence"/>
</dbReference>
<dbReference type="OrthoDB" id="2644341at2"/>
<dbReference type="PANTHER" id="PTHR43649">
    <property type="entry name" value="ARABINOSE-BINDING PROTEIN-RELATED"/>
    <property type="match status" value="1"/>
</dbReference>
<evidence type="ECO:0000256" key="1">
    <source>
        <dbReference type="SAM" id="SignalP"/>
    </source>
</evidence>
<dbReference type="PANTHER" id="PTHR43649:SF16">
    <property type="entry name" value="SUGAR-BINDING LIPOPROTEIN"/>
    <property type="match status" value="1"/>
</dbReference>
<keyword evidence="3" id="KW-1185">Reference proteome</keyword>
<dbReference type="EMBL" id="PVZC01000001">
    <property type="protein sequence ID" value="PRY02231.1"/>
    <property type="molecule type" value="Genomic_DNA"/>
</dbReference>
<protein>
    <submittedName>
        <fullName evidence="2">ABC-type glycerol-3-phosphate transport system substrate-binding protein</fullName>
    </submittedName>
</protein>
<keyword evidence="1" id="KW-0732">Signal</keyword>
<dbReference type="AlphaFoldDB" id="A0A2T0QEF2"/>
<dbReference type="InterPro" id="IPR006059">
    <property type="entry name" value="SBP"/>
</dbReference>
<dbReference type="InterPro" id="IPR050490">
    <property type="entry name" value="Bact_solute-bd_prot1"/>
</dbReference>
<sequence>MNRPPSSRPRLLRAGAVLVAAGTVLAATACGGSADDGSGDGRVTITVNGRPPEAQAVERAMFDADVAEFEEAHPEIDLEAVEGFMDPNTFAARLAGGQLEDVFYVYFTDPANLIARGQAADITEQAADMAILDSVRPDALDVFRDGEGRLYGIPTANYSMGLLYNRALFEEAGLDPDAPPETWEEVREAADAIAGLGDDRVGFAELSANNQGGWHFTAWMYAMGGQVVDTGGETPVAAFNNEQGRAVLRYLHDMRWADGSMGEQQLLEFEDAQRMMGSGNLGMYLAAPDNVSQLVNQFEGDFDDYGLAPMPGGLGTLAGGEGYMFNPAATPEQIEAGLTYLEWRFLNPDRFQARIDRSLDNDAPVGLPMPPTPDIWTGEIREQQEALRLENANVPVENYQPFVDAAEQMPTRIEPPRAQEVYAVLDTVMQAVLTDEAADFDALLGEAETAVNELLARPS</sequence>
<dbReference type="PROSITE" id="PS51257">
    <property type="entry name" value="PROKAR_LIPOPROTEIN"/>
    <property type="match status" value="1"/>
</dbReference>
<evidence type="ECO:0000313" key="2">
    <source>
        <dbReference type="EMBL" id="PRY02231.1"/>
    </source>
</evidence>
<accession>A0A2T0QEF2</accession>
<proteinExistence type="predicted"/>
<reference evidence="2 3" key="1">
    <citation type="submission" date="2018-03" db="EMBL/GenBank/DDBJ databases">
        <title>Genomic Encyclopedia of Archaeal and Bacterial Type Strains, Phase II (KMG-II): from individual species to whole genera.</title>
        <authorList>
            <person name="Goeker M."/>
        </authorList>
    </citation>
    <scope>NUCLEOTIDE SEQUENCE [LARGE SCALE GENOMIC DNA]</scope>
    <source>
        <strain evidence="2 3">DSM 45601</strain>
    </source>
</reference>
<name>A0A2T0QEF2_9ACTN</name>
<organism evidence="2 3">
    <name type="scientific">Allonocardiopsis opalescens</name>
    <dbReference type="NCBI Taxonomy" id="1144618"/>
    <lineage>
        <taxon>Bacteria</taxon>
        <taxon>Bacillati</taxon>
        <taxon>Actinomycetota</taxon>
        <taxon>Actinomycetes</taxon>
        <taxon>Streptosporangiales</taxon>
        <taxon>Allonocardiopsis</taxon>
    </lineage>
</organism>